<accession>A0ABW5KL15</accession>
<feature type="transmembrane region" description="Helical" evidence="8">
    <location>
        <begin position="6"/>
        <end position="24"/>
    </location>
</feature>
<dbReference type="InterPro" id="IPR003918">
    <property type="entry name" value="NADH_UbQ_OxRdtase"/>
</dbReference>
<feature type="transmembrane region" description="Helical" evidence="8">
    <location>
        <begin position="133"/>
        <end position="151"/>
    </location>
</feature>
<dbReference type="InterPro" id="IPR050586">
    <property type="entry name" value="CPA3_Na-H_Antiporter_D"/>
</dbReference>
<keyword evidence="4 7" id="KW-0812">Transmembrane</keyword>
<evidence type="ECO:0000256" key="7">
    <source>
        <dbReference type="RuleBase" id="RU000320"/>
    </source>
</evidence>
<feature type="transmembrane region" description="Helical" evidence="8">
    <location>
        <begin position="107"/>
        <end position="127"/>
    </location>
</feature>
<keyword evidence="3" id="KW-1003">Cell membrane</keyword>
<evidence type="ECO:0000313" key="10">
    <source>
        <dbReference type="EMBL" id="MFD2548883.1"/>
    </source>
</evidence>
<feature type="transmembrane region" description="Helical" evidence="8">
    <location>
        <begin position="31"/>
        <end position="49"/>
    </location>
</feature>
<reference evidence="11" key="1">
    <citation type="journal article" date="2019" name="Int. J. Syst. Evol. Microbiol.">
        <title>The Global Catalogue of Microorganisms (GCM) 10K type strain sequencing project: providing services to taxonomists for standard genome sequencing and annotation.</title>
        <authorList>
            <consortium name="The Broad Institute Genomics Platform"/>
            <consortium name="The Broad Institute Genome Sequencing Center for Infectious Disease"/>
            <person name="Wu L."/>
            <person name="Ma J."/>
        </authorList>
    </citation>
    <scope>NUCLEOTIDE SEQUENCE [LARGE SCALE GENOMIC DNA]</scope>
    <source>
        <strain evidence="11">KCTC 42662</strain>
    </source>
</reference>
<feature type="transmembrane region" description="Helical" evidence="8">
    <location>
        <begin position="242"/>
        <end position="267"/>
    </location>
</feature>
<keyword evidence="6 8" id="KW-0472">Membrane</keyword>
<feature type="transmembrane region" description="Helical" evidence="8">
    <location>
        <begin position="163"/>
        <end position="185"/>
    </location>
</feature>
<feature type="transmembrane region" description="Helical" evidence="8">
    <location>
        <begin position="273"/>
        <end position="292"/>
    </location>
</feature>
<dbReference type="EMBL" id="JBHULR010000006">
    <property type="protein sequence ID" value="MFD2548883.1"/>
    <property type="molecule type" value="Genomic_DNA"/>
</dbReference>
<dbReference type="PANTHER" id="PTHR42703:SF1">
    <property type="entry name" value="NA(+)_H(+) ANTIPORTER SUBUNIT D1"/>
    <property type="match status" value="1"/>
</dbReference>
<evidence type="ECO:0000313" key="11">
    <source>
        <dbReference type="Proteomes" id="UP001597545"/>
    </source>
</evidence>
<comment type="subcellular location">
    <subcellularLocation>
        <location evidence="1">Cell membrane</location>
        <topology evidence="1">Multi-pass membrane protein</topology>
    </subcellularLocation>
    <subcellularLocation>
        <location evidence="7">Membrane</location>
        <topology evidence="7">Multi-pass membrane protein</topology>
    </subcellularLocation>
</comment>
<evidence type="ECO:0000256" key="3">
    <source>
        <dbReference type="ARBA" id="ARBA00022475"/>
    </source>
</evidence>
<name>A0ABW5KL15_9SPHI</name>
<evidence type="ECO:0000256" key="1">
    <source>
        <dbReference type="ARBA" id="ARBA00004651"/>
    </source>
</evidence>
<feature type="transmembrane region" description="Helical" evidence="8">
    <location>
        <begin position="406"/>
        <end position="431"/>
    </location>
</feature>
<feature type="transmembrane region" description="Helical" evidence="8">
    <location>
        <begin position="299"/>
        <end position="318"/>
    </location>
</feature>
<evidence type="ECO:0000256" key="4">
    <source>
        <dbReference type="ARBA" id="ARBA00022692"/>
    </source>
</evidence>
<feature type="domain" description="NADH:quinone oxidoreductase/Mrp antiporter transmembrane" evidence="9">
    <location>
        <begin position="129"/>
        <end position="418"/>
    </location>
</feature>
<comment type="caution">
    <text evidence="10">The sequence shown here is derived from an EMBL/GenBank/DDBJ whole genome shotgun (WGS) entry which is preliminary data.</text>
</comment>
<feature type="transmembrane region" description="Helical" evidence="8">
    <location>
        <begin position="324"/>
        <end position="347"/>
    </location>
</feature>
<dbReference type="RefSeq" id="WP_380905093.1">
    <property type="nucleotide sequence ID" value="NZ_JBHUEG010000005.1"/>
</dbReference>
<sequence length="505" mass="56055">MIDNHILAPVFVQLFTAIIQLMFWRKTLTQRYLSVGGSFIAVLVAIRLFSRVAEGGILTMNAANWDAPFGIVFVADLLSVTLVLLTSIAGFAVSIFSSVGLSRQRMLYGYFPIFHFLIMGLNGAFLTGDIFNLYVYFEVIIISSFVLMTLGGRKAQLEGAVKYMAMNILASMFFLTGIGLLYGLTGSLNMADLSLKIQAVQNKTLVGITSCFFILGFGIKSAVFPLYYWLPSSYHTPPSAVAATFGGLLTKVGVYAMLRVFSLIFIPDEFTRTLLMVIAVATIITGAFGALIKTNVRRLFSYLIVCHIGFMVGGIAMFSKVALMGAVFYLIHDIMVKTNMFLIAGLIRQLRGTLDMNKLGGLYRDYPRISLLIALVLFSLVGIPPLSGFWPKIFLFREAFTQQQYFFVAALIIGSFITLYVIANMWAHVFWKNPQQEEEIDDRFAPMQPYRKILMVLPIALLALTTLFIGLNAEAIVRVSDKISSQLIDTSSYIEAVLGDKTNEI</sequence>
<evidence type="ECO:0000256" key="5">
    <source>
        <dbReference type="ARBA" id="ARBA00022989"/>
    </source>
</evidence>
<dbReference type="PANTHER" id="PTHR42703">
    <property type="entry name" value="NADH DEHYDROGENASE"/>
    <property type="match status" value="1"/>
</dbReference>
<proteinExistence type="inferred from homology"/>
<feature type="transmembrane region" description="Helical" evidence="8">
    <location>
        <begin position="205"/>
        <end position="230"/>
    </location>
</feature>
<feature type="transmembrane region" description="Helical" evidence="8">
    <location>
        <begin position="452"/>
        <end position="471"/>
    </location>
</feature>
<protein>
    <submittedName>
        <fullName evidence="10">Proton-conducting transporter membrane subunit</fullName>
    </submittedName>
</protein>
<evidence type="ECO:0000256" key="2">
    <source>
        <dbReference type="ARBA" id="ARBA00005346"/>
    </source>
</evidence>
<organism evidence="10 11">
    <name type="scientific">Sphingobacterium suaedae</name>
    <dbReference type="NCBI Taxonomy" id="1686402"/>
    <lineage>
        <taxon>Bacteria</taxon>
        <taxon>Pseudomonadati</taxon>
        <taxon>Bacteroidota</taxon>
        <taxon>Sphingobacteriia</taxon>
        <taxon>Sphingobacteriales</taxon>
        <taxon>Sphingobacteriaceae</taxon>
        <taxon>Sphingobacterium</taxon>
    </lineage>
</organism>
<evidence type="ECO:0000256" key="6">
    <source>
        <dbReference type="ARBA" id="ARBA00023136"/>
    </source>
</evidence>
<dbReference type="PRINTS" id="PR01437">
    <property type="entry name" value="NUOXDRDTASE4"/>
</dbReference>
<dbReference type="Proteomes" id="UP001597545">
    <property type="component" value="Unassembled WGS sequence"/>
</dbReference>
<evidence type="ECO:0000259" key="9">
    <source>
        <dbReference type="Pfam" id="PF00361"/>
    </source>
</evidence>
<dbReference type="Pfam" id="PF00361">
    <property type="entry name" value="Proton_antipo_M"/>
    <property type="match status" value="1"/>
</dbReference>
<evidence type="ECO:0000256" key="8">
    <source>
        <dbReference type="SAM" id="Phobius"/>
    </source>
</evidence>
<gene>
    <name evidence="10" type="ORF">ACFSR5_14620</name>
</gene>
<feature type="transmembrane region" description="Helical" evidence="8">
    <location>
        <begin position="69"/>
        <end position="95"/>
    </location>
</feature>
<keyword evidence="11" id="KW-1185">Reference proteome</keyword>
<dbReference type="InterPro" id="IPR001750">
    <property type="entry name" value="ND/Mrp_TM"/>
</dbReference>
<keyword evidence="5 8" id="KW-1133">Transmembrane helix</keyword>
<feature type="transmembrane region" description="Helical" evidence="8">
    <location>
        <begin position="368"/>
        <end position="386"/>
    </location>
</feature>
<comment type="similarity">
    <text evidence="2">Belongs to the CPA3 antiporters (TC 2.A.63) subunit D family.</text>
</comment>